<feature type="domain" description="Glycosyl transferase family 1" evidence="3">
    <location>
        <begin position="189"/>
        <end position="342"/>
    </location>
</feature>
<evidence type="ECO:0000256" key="1">
    <source>
        <dbReference type="ARBA" id="ARBA00022679"/>
    </source>
</evidence>
<protein>
    <submittedName>
        <fullName evidence="4">Glycosyltransferase</fullName>
    </submittedName>
</protein>
<dbReference type="Gene3D" id="3.40.50.2000">
    <property type="entry name" value="Glycogen Phosphorylase B"/>
    <property type="match status" value="2"/>
</dbReference>
<dbReference type="InterPro" id="IPR001296">
    <property type="entry name" value="Glyco_trans_1"/>
</dbReference>
<comment type="caution">
    <text evidence="4">The sequence shown here is derived from an EMBL/GenBank/DDBJ whole genome shotgun (WGS) entry which is preliminary data.</text>
</comment>
<dbReference type="CDD" id="cd03801">
    <property type="entry name" value="GT4_PimA-like"/>
    <property type="match status" value="1"/>
</dbReference>
<dbReference type="AlphaFoldDB" id="A0A3N0GX06"/>
<evidence type="ECO:0000313" key="5">
    <source>
        <dbReference type="Proteomes" id="UP000279994"/>
    </source>
</evidence>
<keyword evidence="5" id="KW-1185">Reference proteome</keyword>
<feature type="region of interest" description="Disordered" evidence="2">
    <location>
        <begin position="1"/>
        <end position="25"/>
    </location>
</feature>
<dbReference type="SUPFAM" id="SSF53756">
    <property type="entry name" value="UDP-Glycosyltransferase/glycogen phosphorylase"/>
    <property type="match status" value="1"/>
</dbReference>
<name>A0A3N0GX06_9ACTN</name>
<evidence type="ECO:0000256" key="2">
    <source>
        <dbReference type="SAM" id="MobiDB-lite"/>
    </source>
</evidence>
<keyword evidence="1 4" id="KW-0808">Transferase</keyword>
<feature type="compositionally biased region" description="Basic and acidic residues" evidence="2">
    <location>
        <begin position="12"/>
        <end position="25"/>
    </location>
</feature>
<dbReference type="OrthoDB" id="9809227at2"/>
<organism evidence="4 5">
    <name type="scientific">Nocardioides pocheonensis</name>
    <dbReference type="NCBI Taxonomy" id="661485"/>
    <lineage>
        <taxon>Bacteria</taxon>
        <taxon>Bacillati</taxon>
        <taxon>Actinomycetota</taxon>
        <taxon>Actinomycetes</taxon>
        <taxon>Propionibacteriales</taxon>
        <taxon>Nocardioidaceae</taxon>
        <taxon>Nocardioides</taxon>
    </lineage>
</organism>
<evidence type="ECO:0000313" key="4">
    <source>
        <dbReference type="EMBL" id="RNM16622.1"/>
    </source>
</evidence>
<evidence type="ECO:0000259" key="3">
    <source>
        <dbReference type="Pfam" id="PF00534"/>
    </source>
</evidence>
<sequence>MMVPRHPWVPQPRDRGGVPLPSDRRAETKAARVISFLWSPGNRLPAGTGGSENYTVGQVRELNRRGVPAQVVTVGLGIADGREEFSDVPFRSLATLAEVGDLDGTVVFVNEPHLVTTRSPAYLILHNPPPLREQHRAFAVEGTRDRVLIATSRYAAALWADYLDVDVATVHVVYPFAEPAFAAEPRPTHDAGTTRILFAGRLSPEKGVYTLLEMMHVDIIDEDLELVFTATTAGADKRQGKTIADLLRAHDGIALVESCRTPETMAALMAVHDVVVMPSTSQYWHETFGIVSIEAQHAGCRVVASDDGGLPETDCGGLGLVTPDNAETLAWGLRAAIDSGPLSDLERRRAGAQFTVAQSVDGLLAVLALPAAVTPATVVRQLEELIQLPAAIRPVVA</sequence>
<dbReference type="GO" id="GO:0016757">
    <property type="term" value="F:glycosyltransferase activity"/>
    <property type="evidence" value="ECO:0007669"/>
    <property type="project" value="InterPro"/>
</dbReference>
<gene>
    <name evidence="4" type="ORF">EFL26_03555</name>
</gene>
<dbReference type="EMBL" id="RJSF01000007">
    <property type="protein sequence ID" value="RNM16622.1"/>
    <property type="molecule type" value="Genomic_DNA"/>
</dbReference>
<accession>A0A3N0GX06</accession>
<reference evidence="4 5" key="1">
    <citation type="submission" date="2018-11" db="EMBL/GenBank/DDBJ databases">
        <authorList>
            <person name="Li F."/>
        </authorList>
    </citation>
    <scope>NUCLEOTIDE SEQUENCE [LARGE SCALE GENOMIC DNA]</scope>
    <source>
        <strain evidence="4 5">Gsoil 818</strain>
    </source>
</reference>
<dbReference type="PANTHER" id="PTHR12526">
    <property type="entry name" value="GLYCOSYLTRANSFERASE"/>
    <property type="match status" value="1"/>
</dbReference>
<dbReference type="Pfam" id="PF00534">
    <property type="entry name" value="Glycos_transf_1"/>
    <property type="match status" value="1"/>
</dbReference>
<dbReference type="Proteomes" id="UP000279994">
    <property type="component" value="Unassembled WGS sequence"/>
</dbReference>
<proteinExistence type="predicted"/>